<name>A0A830CM69_9LAMI</name>
<dbReference type="Pfam" id="PF14364">
    <property type="entry name" value="DUF4408"/>
    <property type="match status" value="1"/>
</dbReference>
<evidence type="ECO:0000256" key="1">
    <source>
        <dbReference type="SAM" id="MobiDB-lite"/>
    </source>
</evidence>
<evidence type="ECO:0000313" key="4">
    <source>
        <dbReference type="EMBL" id="GFP99342.1"/>
    </source>
</evidence>
<keyword evidence="5" id="KW-1185">Reference proteome</keyword>
<evidence type="ECO:0000259" key="3">
    <source>
        <dbReference type="Pfam" id="PF14364"/>
    </source>
</evidence>
<organism evidence="4 5">
    <name type="scientific">Phtheirospermum japonicum</name>
    <dbReference type="NCBI Taxonomy" id="374723"/>
    <lineage>
        <taxon>Eukaryota</taxon>
        <taxon>Viridiplantae</taxon>
        <taxon>Streptophyta</taxon>
        <taxon>Embryophyta</taxon>
        <taxon>Tracheophyta</taxon>
        <taxon>Spermatophyta</taxon>
        <taxon>Magnoliopsida</taxon>
        <taxon>eudicotyledons</taxon>
        <taxon>Gunneridae</taxon>
        <taxon>Pentapetalae</taxon>
        <taxon>asterids</taxon>
        <taxon>lamiids</taxon>
        <taxon>Lamiales</taxon>
        <taxon>Orobanchaceae</taxon>
        <taxon>Orobanchaceae incertae sedis</taxon>
        <taxon>Phtheirospermum</taxon>
    </lineage>
</organism>
<feature type="domain" description="DUF4408" evidence="3">
    <location>
        <begin position="13"/>
        <end position="44"/>
    </location>
</feature>
<dbReference type="InterPro" id="IPR008480">
    <property type="entry name" value="DUF761_pln"/>
</dbReference>
<keyword evidence="2" id="KW-0472">Membrane</keyword>
<keyword evidence="2" id="KW-1133">Transmembrane helix</keyword>
<dbReference type="PANTHER" id="PTHR33098:SF53">
    <property type="entry name" value="OS05G0540900 PROTEIN"/>
    <property type="match status" value="1"/>
</dbReference>
<dbReference type="OrthoDB" id="1931904at2759"/>
<accession>A0A830CM69</accession>
<keyword evidence="2" id="KW-0812">Transmembrane</keyword>
<dbReference type="EMBL" id="BMAC01000569">
    <property type="protein sequence ID" value="GFP99342.1"/>
    <property type="molecule type" value="Genomic_DNA"/>
</dbReference>
<reference evidence="4" key="1">
    <citation type="submission" date="2020-07" db="EMBL/GenBank/DDBJ databases">
        <title>Ethylene signaling mediates host invasion by parasitic plants.</title>
        <authorList>
            <person name="Yoshida S."/>
        </authorList>
    </citation>
    <scope>NUCLEOTIDE SEQUENCE</scope>
    <source>
        <strain evidence="4">Okayama</strain>
    </source>
</reference>
<evidence type="ECO:0000313" key="5">
    <source>
        <dbReference type="Proteomes" id="UP000653305"/>
    </source>
</evidence>
<dbReference type="AlphaFoldDB" id="A0A830CM69"/>
<dbReference type="PANTHER" id="PTHR33098">
    <property type="entry name" value="COTTON FIBER (DUF761)"/>
    <property type="match status" value="1"/>
</dbReference>
<sequence length="257" mass="29094">MLEQSSSEMPSSSIWASMNSWFTPAVFFVLLNLMIGTIALTSTLAKKNQNQPKFAASVLQRIKSTNFLSYYNNRSQDPQNSSHYFFQETLQISQSQASNSIFEQNPHKSQTHFVFEHKDSNLDEFEQAQEEKVEDCETSEQSMDEVYSQLTGDHFSRTKSDTEPASGKTPAKLPAKMKKSASLKSAFGHFEEEKIVEARRPATVRERGNNAKVTDGDEGVDAKADDFIHKFKEQLKLQRLDSIIRYKDMIGRGSGGR</sequence>
<dbReference type="InterPro" id="IPR025520">
    <property type="entry name" value="DUF4408"/>
</dbReference>
<feature type="transmembrane region" description="Helical" evidence="2">
    <location>
        <begin position="20"/>
        <end position="45"/>
    </location>
</feature>
<dbReference type="Pfam" id="PF05553">
    <property type="entry name" value="DUF761"/>
    <property type="match status" value="1"/>
</dbReference>
<feature type="region of interest" description="Disordered" evidence="1">
    <location>
        <begin position="155"/>
        <end position="176"/>
    </location>
</feature>
<dbReference type="Proteomes" id="UP000653305">
    <property type="component" value="Unassembled WGS sequence"/>
</dbReference>
<gene>
    <name evidence="4" type="ORF">PHJA_002078300</name>
</gene>
<proteinExistence type="predicted"/>
<protein>
    <recommendedName>
        <fullName evidence="3">DUF4408 domain-containing protein</fullName>
    </recommendedName>
</protein>
<comment type="caution">
    <text evidence="4">The sequence shown here is derived from an EMBL/GenBank/DDBJ whole genome shotgun (WGS) entry which is preliminary data.</text>
</comment>
<evidence type="ECO:0000256" key="2">
    <source>
        <dbReference type="SAM" id="Phobius"/>
    </source>
</evidence>